<dbReference type="GeneID" id="87864118"/>
<name>A0AAE0MRL9_9PEZI</name>
<proteinExistence type="predicted"/>
<dbReference type="Proteomes" id="UP001278500">
    <property type="component" value="Unassembled WGS sequence"/>
</dbReference>
<gene>
    <name evidence="2" type="ORF">B0H65DRAFT_468503</name>
</gene>
<dbReference type="PANTHER" id="PTHR33112">
    <property type="entry name" value="DOMAIN PROTEIN, PUTATIVE-RELATED"/>
    <property type="match status" value="1"/>
</dbReference>
<organism evidence="2 3">
    <name type="scientific">Neurospora tetraspora</name>
    <dbReference type="NCBI Taxonomy" id="94610"/>
    <lineage>
        <taxon>Eukaryota</taxon>
        <taxon>Fungi</taxon>
        <taxon>Dikarya</taxon>
        <taxon>Ascomycota</taxon>
        <taxon>Pezizomycotina</taxon>
        <taxon>Sordariomycetes</taxon>
        <taxon>Sordariomycetidae</taxon>
        <taxon>Sordariales</taxon>
        <taxon>Sordariaceae</taxon>
        <taxon>Neurospora</taxon>
    </lineage>
</organism>
<protein>
    <recommendedName>
        <fullName evidence="1">Heterokaryon incompatibility domain-containing protein</fullName>
    </recommendedName>
</protein>
<dbReference type="InterPro" id="IPR010730">
    <property type="entry name" value="HET"/>
</dbReference>
<dbReference type="Pfam" id="PF06985">
    <property type="entry name" value="HET"/>
    <property type="match status" value="1"/>
</dbReference>
<dbReference type="PANTHER" id="PTHR33112:SF11">
    <property type="entry name" value="HETEROKARYON INCOMPATIBILITY DOMAIN-CONTAINING PROTEIN"/>
    <property type="match status" value="1"/>
</dbReference>
<dbReference type="AlphaFoldDB" id="A0AAE0MRL9"/>
<accession>A0AAE0MRL9</accession>
<keyword evidence="3" id="KW-1185">Reference proteome</keyword>
<feature type="domain" description="Heterokaryon incompatibility" evidence="1">
    <location>
        <begin position="2"/>
        <end position="124"/>
    </location>
</feature>
<dbReference type="RefSeq" id="XP_062680315.1">
    <property type="nucleotide sequence ID" value="XM_062826964.1"/>
</dbReference>
<reference evidence="2" key="1">
    <citation type="journal article" date="2023" name="Mol. Phylogenet. Evol.">
        <title>Genome-scale phylogeny and comparative genomics of the fungal order Sordariales.</title>
        <authorList>
            <person name="Hensen N."/>
            <person name="Bonometti L."/>
            <person name="Westerberg I."/>
            <person name="Brannstrom I.O."/>
            <person name="Guillou S."/>
            <person name="Cros-Aarteil S."/>
            <person name="Calhoun S."/>
            <person name="Haridas S."/>
            <person name="Kuo A."/>
            <person name="Mondo S."/>
            <person name="Pangilinan J."/>
            <person name="Riley R."/>
            <person name="LaButti K."/>
            <person name="Andreopoulos B."/>
            <person name="Lipzen A."/>
            <person name="Chen C."/>
            <person name="Yan M."/>
            <person name="Daum C."/>
            <person name="Ng V."/>
            <person name="Clum A."/>
            <person name="Steindorff A."/>
            <person name="Ohm R.A."/>
            <person name="Martin F."/>
            <person name="Silar P."/>
            <person name="Natvig D.O."/>
            <person name="Lalanne C."/>
            <person name="Gautier V."/>
            <person name="Ament-Velasquez S.L."/>
            <person name="Kruys A."/>
            <person name="Hutchinson M.I."/>
            <person name="Powell A.J."/>
            <person name="Barry K."/>
            <person name="Miller A.N."/>
            <person name="Grigoriev I.V."/>
            <person name="Debuchy R."/>
            <person name="Gladieux P."/>
            <person name="Hiltunen Thoren M."/>
            <person name="Johannesson H."/>
        </authorList>
    </citation>
    <scope>NUCLEOTIDE SEQUENCE</scope>
    <source>
        <strain evidence="2">CBS 560.94</strain>
    </source>
</reference>
<evidence type="ECO:0000259" key="1">
    <source>
        <dbReference type="Pfam" id="PF06985"/>
    </source>
</evidence>
<sequence>MPRLFQDVISVVRLLGVRYRWIDSFCIFQDKDDKTDWEHEASLMEKVYTHSYCNISAADAENCSWSLFNVREPQSINPETLALDLVSDETGVVIPVHFYVYNCDFWFNQVTDALVNNRAWVLQERILAPRILHFGKRQVMWECCEKDASEVFPHGLHPELAASEYVRFKSFALGLDQGDQRGYFDTSRLPVAQLLWNRIIFSYARCSLSRPEDKLVACSGIAKRFQSMLHDTYVAGMWRNNLEAQLLWRRSSSVGSRPGVYRAPTWSWASLDGAVGPSIWSQDGCKIEVEDVHLSYATSDKTGGITDGWLRLRGVLLETKLVNSMEHEAAFDLYLEGVRVAATLTNANRVSPVVFFDISGDSVDYEDVESRAFSMVGHTGNERFGIALLLFKIIDEQRGVFERIGLVYIFGEQEEKIRSLTRRPGNSTLPCAEFKDGKHTIIVK</sequence>
<comment type="caution">
    <text evidence="2">The sequence shown here is derived from an EMBL/GenBank/DDBJ whole genome shotgun (WGS) entry which is preliminary data.</text>
</comment>
<reference evidence="2" key="2">
    <citation type="submission" date="2023-06" db="EMBL/GenBank/DDBJ databases">
        <authorList>
            <consortium name="Lawrence Berkeley National Laboratory"/>
            <person name="Haridas S."/>
            <person name="Hensen N."/>
            <person name="Bonometti L."/>
            <person name="Westerberg I."/>
            <person name="Brannstrom I.O."/>
            <person name="Guillou S."/>
            <person name="Cros-Aarteil S."/>
            <person name="Calhoun S."/>
            <person name="Kuo A."/>
            <person name="Mondo S."/>
            <person name="Pangilinan J."/>
            <person name="Riley R."/>
            <person name="Labutti K."/>
            <person name="Andreopoulos B."/>
            <person name="Lipzen A."/>
            <person name="Chen C."/>
            <person name="Yanf M."/>
            <person name="Daum C."/>
            <person name="Ng V."/>
            <person name="Clum A."/>
            <person name="Steindorff A."/>
            <person name="Ohm R."/>
            <person name="Martin F."/>
            <person name="Silar P."/>
            <person name="Natvig D."/>
            <person name="Lalanne C."/>
            <person name="Gautier V."/>
            <person name="Ament-Velasquez S.L."/>
            <person name="Kruys A."/>
            <person name="Hutchinson M.I."/>
            <person name="Powell A.J."/>
            <person name="Barry K."/>
            <person name="Miller A.N."/>
            <person name="Grigoriev I.V."/>
            <person name="Debuchy R."/>
            <person name="Gladieux P."/>
            <person name="Thoren M.H."/>
            <person name="Johannesson H."/>
        </authorList>
    </citation>
    <scope>NUCLEOTIDE SEQUENCE</scope>
    <source>
        <strain evidence="2">CBS 560.94</strain>
    </source>
</reference>
<evidence type="ECO:0000313" key="3">
    <source>
        <dbReference type="Proteomes" id="UP001278500"/>
    </source>
</evidence>
<evidence type="ECO:0000313" key="2">
    <source>
        <dbReference type="EMBL" id="KAK3342522.1"/>
    </source>
</evidence>
<dbReference type="EMBL" id="JAUEPP010000005">
    <property type="protein sequence ID" value="KAK3342522.1"/>
    <property type="molecule type" value="Genomic_DNA"/>
</dbReference>